<dbReference type="PANTHER" id="PTHR24114:SF2">
    <property type="entry name" value="F-BOX DOMAIN-CONTAINING PROTEIN-RELATED"/>
    <property type="match status" value="1"/>
</dbReference>
<dbReference type="PANTHER" id="PTHR24114">
    <property type="entry name" value="LEUCINE RICH REPEAT FAMILY PROTEIN"/>
    <property type="match status" value="1"/>
</dbReference>
<dbReference type="EMBL" id="CH991544">
    <property type="protein sequence ID" value="EDQ91656.1"/>
    <property type="molecule type" value="Genomic_DNA"/>
</dbReference>
<dbReference type="SMART" id="SM00261">
    <property type="entry name" value="FU"/>
    <property type="match status" value="2"/>
</dbReference>
<dbReference type="RefSeq" id="XP_001742942.1">
    <property type="nucleotide sequence ID" value="XM_001742890.1"/>
</dbReference>
<evidence type="ECO:0000313" key="3">
    <source>
        <dbReference type="EMBL" id="EDQ91656.1"/>
    </source>
</evidence>
<dbReference type="Gene3D" id="3.80.10.10">
    <property type="entry name" value="Ribonuclease Inhibitor"/>
    <property type="match status" value="1"/>
</dbReference>
<organism evidence="3 4">
    <name type="scientific">Monosiga brevicollis</name>
    <name type="common">Choanoflagellate</name>
    <dbReference type="NCBI Taxonomy" id="81824"/>
    <lineage>
        <taxon>Eukaryota</taxon>
        <taxon>Choanoflagellata</taxon>
        <taxon>Craspedida</taxon>
        <taxon>Salpingoecidae</taxon>
        <taxon>Monosiga</taxon>
    </lineage>
</organism>
<dbReference type="PROSITE" id="PS50105">
    <property type="entry name" value="SAM_DOMAIN"/>
    <property type="match status" value="1"/>
</dbReference>
<dbReference type="Pfam" id="PF00536">
    <property type="entry name" value="SAM_1"/>
    <property type="match status" value="1"/>
</dbReference>
<evidence type="ECO:0000313" key="4">
    <source>
        <dbReference type="Proteomes" id="UP000001357"/>
    </source>
</evidence>
<dbReference type="SMART" id="SM00454">
    <property type="entry name" value="SAM"/>
    <property type="match status" value="1"/>
</dbReference>
<evidence type="ECO:0000259" key="2">
    <source>
        <dbReference type="PROSITE" id="PS50105"/>
    </source>
</evidence>
<reference evidence="3 4" key="1">
    <citation type="journal article" date="2008" name="Nature">
        <title>The genome of the choanoflagellate Monosiga brevicollis and the origin of metazoans.</title>
        <authorList>
            <consortium name="JGI Sequencing"/>
            <person name="King N."/>
            <person name="Westbrook M.J."/>
            <person name="Young S.L."/>
            <person name="Kuo A."/>
            <person name="Abedin M."/>
            <person name="Chapman J."/>
            <person name="Fairclough S."/>
            <person name="Hellsten U."/>
            <person name="Isogai Y."/>
            <person name="Letunic I."/>
            <person name="Marr M."/>
            <person name="Pincus D."/>
            <person name="Putnam N."/>
            <person name="Rokas A."/>
            <person name="Wright K.J."/>
            <person name="Zuzow R."/>
            <person name="Dirks W."/>
            <person name="Good M."/>
            <person name="Goodstein D."/>
            <person name="Lemons D."/>
            <person name="Li W."/>
            <person name="Lyons J.B."/>
            <person name="Morris A."/>
            <person name="Nichols S."/>
            <person name="Richter D.J."/>
            <person name="Salamov A."/>
            <person name="Bork P."/>
            <person name="Lim W.A."/>
            <person name="Manning G."/>
            <person name="Miller W.T."/>
            <person name="McGinnis W."/>
            <person name="Shapiro H."/>
            <person name="Tjian R."/>
            <person name="Grigoriev I.V."/>
            <person name="Rokhsar D."/>
        </authorList>
    </citation>
    <scope>NUCLEOTIDE SEQUENCE [LARGE SCALE GENOMIC DNA]</scope>
    <source>
        <strain evidence="4">MX1 / ATCC 50154</strain>
    </source>
</reference>
<dbReference type="SUPFAM" id="SSF52047">
    <property type="entry name" value="RNI-like"/>
    <property type="match status" value="1"/>
</dbReference>
<accession>A9URS7</accession>
<dbReference type="eggNOG" id="KOG3525">
    <property type="taxonomic scope" value="Eukaryota"/>
</dbReference>
<dbReference type="STRING" id="81824.A9URS7"/>
<dbReference type="InterPro" id="IPR032675">
    <property type="entry name" value="LRR_dom_sf"/>
</dbReference>
<feature type="domain" description="SAM" evidence="2">
    <location>
        <begin position="593"/>
        <end position="656"/>
    </location>
</feature>
<dbReference type="SUPFAM" id="SSF57184">
    <property type="entry name" value="Growth factor receptor domain"/>
    <property type="match status" value="1"/>
</dbReference>
<dbReference type="InterPro" id="IPR052394">
    <property type="entry name" value="LRR-containing"/>
</dbReference>
<dbReference type="InterPro" id="IPR006212">
    <property type="entry name" value="Furin_repeat"/>
</dbReference>
<dbReference type="GeneID" id="5888449"/>
<dbReference type="InterPro" id="IPR009030">
    <property type="entry name" value="Growth_fac_rcpt_cys_sf"/>
</dbReference>
<dbReference type="KEGG" id="mbr:MONBRDRAFT_5550"/>
<dbReference type="Pfam" id="PF13516">
    <property type="entry name" value="LRR_6"/>
    <property type="match status" value="1"/>
</dbReference>
<dbReference type="eggNOG" id="KOG4308">
    <property type="taxonomic scope" value="Eukaryota"/>
</dbReference>
<dbReference type="CDD" id="cd00064">
    <property type="entry name" value="FU"/>
    <property type="match status" value="2"/>
</dbReference>
<feature type="region of interest" description="Disordered" evidence="1">
    <location>
        <begin position="356"/>
        <end position="403"/>
    </location>
</feature>
<dbReference type="Gene3D" id="1.10.150.50">
    <property type="entry name" value="Transcription Factor, Ets-1"/>
    <property type="match status" value="1"/>
</dbReference>
<feature type="compositionally biased region" description="Basic and acidic residues" evidence="1">
    <location>
        <begin position="356"/>
        <end position="365"/>
    </location>
</feature>
<sequence>MGSHLRTVDVRHATVPTALLGHIGQLHGLEKLILVNASLTLPAPLVGLLAGWPRLQHLDLGENVLSAEQLPALLSTLHHTAPALQTLGLAGAPVSDELLARLPTHLPKVARLDLSRTRVTGDGLATLLASDMSAPVAALRLQGLDLSEASESELRTIITRATDLDLSGARLGWVSASSEKERASGNAPKRLVARRLQQGLTELVNTVQSSGLVELDLSENSMPTVFDAVLDLLSRSTRLQVLGLDHTELTDAEGEQLMTACLQLTGLRELRLQGNQLSDAVADELASLLSTHNRLRLLDLTNNSLSDSGTEDLASALADNQALQELHLRGNAIEDDGVDALARALTTNTQLRKLALDSHSERHSTDPIPSATSEGTAFSDPMVSNDAASKTLGKPDRAAAPPPLIPLTTELAGQREAERYAQPDEQKAATDVVQADALAESELRALPAAWVEIQAATAANKLAPECPVGALVQDSECVTECGPGYLHQAEARRCVRCSSPCAACSGRVNNCTACAAPLVLSGHRCVAACGPGMVEEPINGTCYPCHDECSDAGCFGPGPRECYACQHFSNEGMCMVHCPKGKSPDGAYRCYDVSASPMRRWLEGLHLKKYADLFHRDRITFELLYDFDDADLKELGVRFSPERAKVRRAVKQHVEQLDARFAQWAQRLHLRLPAQSVAHRAWTLGQRWWAWATGEVCAVLDYHDVQRDFMAQPAARAVIRTARSAPAGEGHEHKARCRRAWNAFQELIDLYNPMTYAARHPGCPPAAVRYSTLNLIHRGQELLSTCGPRPGRAEATAALSTDTRLQTRVEL</sequence>
<dbReference type="Gene3D" id="2.10.220.10">
    <property type="entry name" value="Hormone Receptor, Insulin-like Growth Factor Receptor 1, Chain A, domain 2"/>
    <property type="match status" value="2"/>
</dbReference>
<dbReference type="SMART" id="SM00368">
    <property type="entry name" value="LRR_RI"/>
    <property type="match status" value="6"/>
</dbReference>
<protein>
    <recommendedName>
        <fullName evidence="2">SAM domain-containing protein</fullName>
    </recommendedName>
</protein>
<evidence type="ECO:0000256" key="1">
    <source>
        <dbReference type="SAM" id="MobiDB-lite"/>
    </source>
</evidence>
<dbReference type="SUPFAM" id="SSF47769">
    <property type="entry name" value="SAM/Pointed domain"/>
    <property type="match status" value="1"/>
</dbReference>
<proteinExistence type="predicted"/>
<dbReference type="InParanoid" id="A9URS7"/>
<dbReference type="CDD" id="cd09487">
    <property type="entry name" value="SAM_superfamily"/>
    <property type="match status" value="1"/>
</dbReference>
<keyword evidence="4" id="KW-1185">Reference proteome</keyword>
<dbReference type="Proteomes" id="UP000001357">
    <property type="component" value="Unassembled WGS sequence"/>
</dbReference>
<name>A9URS7_MONBE</name>
<dbReference type="InterPro" id="IPR001660">
    <property type="entry name" value="SAM"/>
</dbReference>
<dbReference type="InterPro" id="IPR001611">
    <property type="entry name" value="Leu-rich_rpt"/>
</dbReference>
<dbReference type="AlphaFoldDB" id="A9URS7"/>
<gene>
    <name evidence="3" type="ORF">MONBRDRAFT_5550</name>
</gene>
<dbReference type="InterPro" id="IPR013761">
    <property type="entry name" value="SAM/pointed_sf"/>
</dbReference>